<name>A0A5D4RMG6_9BACI</name>
<evidence type="ECO:0000313" key="2">
    <source>
        <dbReference type="EMBL" id="TYS51989.1"/>
    </source>
</evidence>
<reference evidence="2 3" key="1">
    <citation type="submission" date="2019-08" db="EMBL/GenBank/DDBJ databases">
        <title>Bacillus genomes from the desert of Cuatro Cienegas, Coahuila.</title>
        <authorList>
            <person name="Olmedo-Alvarez G."/>
        </authorList>
    </citation>
    <scope>NUCLEOTIDE SEQUENCE [LARGE SCALE GENOMIC DNA]</scope>
    <source>
        <strain evidence="2 3">CH446_14T</strain>
    </source>
</reference>
<dbReference type="InterPro" id="IPR037523">
    <property type="entry name" value="VOC_core"/>
</dbReference>
<sequence length="272" mass="30933">MTFRWDGGFIMVSWDGFEEGVEWYTKHFGWSCLDKVISPVGKKAFLKMPRLGVVTLKSFEGNFEHFQKDSRTEGHVRLCFEILDIDRSLSYFKNEGIEVTPIAELPGGQNSFDIFAYENARITAVYNPGEAGQFPDARITGFGPVNARIGVRNLDEAISWYEEHLGLKLSKRFGSEFAHMQVEDAYDWIQHKQVFHDSVWLETAAGTAFEKGSPSARNYFDLRPDEFYQTYELLSEKGLSPSEIAGNPAAGWGGFHFYDPDGNMINVWSYPS</sequence>
<dbReference type="Proteomes" id="UP000322139">
    <property type="component" value="Unassembled WGS sequence"/>
</dbReference>
<dbReference type="SUPFAM" id="SSF54593">
    <property type="entry name" value="Glyoxalase/Bleomycin resistance protein/Dihydroxybiphenyl dioxygenase"/>
    <property type="match status" value="2"/>
</dbReference>
<gene>
    <name evidence="2" type="ORF">FZD51_00615</name>
</gene>
<proteinExistence type="predicted"/>
<dbReference type="Pfam" id="PF00903">
    <property type="entry name" value="Glyoxalase"/>
    <property type="match status" value="1"/>
</dbReference>
<feature type="domain" description="VOC" evidence="1">
    <location>
        <begin position="141"/>
        <end position="270"/>
    </location>
</feature>
<dbReference type="CDD" id="cd06587">
    <property type="entry name" value="VOC"/>
    <property type="match status" value="1"/>
</dbReference>
<accession>A0A5D4RMG6</accession>
<dbReference type="EMBL" id="VTER01000001">
    <property type="protein sequence ID" value="TYS51989.1"/>
    <property type="molecule type" value="Genomic_DNA"/>
</dbReference>
<dbReference type="InterPro" id="IPR029068">
    <property type="entry name" value="Glyas_Bleomycin-R_OHBP_Dase"/>
</dbReference>
<dbReference type="PROSITE" id="PS51819">
    <property type="entry name" value="VOC"/>
    <property type="match status" value="1"/>
</dbReference>
<organism evidence="2 3">
    <name type="scientific">Bacillus infantis</name>
    <dbReference type="NCBI Taxonomy" id="324767"/>
    <lineage>
        <taxon>Bacteria</taxon>
        <taxon>Bacillati</taxon>
        <taxon>Bacillota</taxon>
        <taxon>Bacilli</taxon>
        <taxon>Bacillales</taxon>
        <taxon>Bacillaceae</taxon>
        <taxon>Bacillus</taxon>
    </lineage>
</organism>
<comment type="caution">
    <text evidence="2">The sequence shown here is derived from an EMBL/GenBank/DDBJ whole genome shotgun (WGS) entry which is preliminary data.</text>
</comment>
<evidence type="ECO:0000313" key="3">
    <source>
        <dbReference type="Proteomes" id="UP000322139"/>
    </source>
</evidence>
<protein>
    <submittedName>
        <fullName evidence="2">VOC family protein</fullName>
    </submittedName>
</protein>
<dbReference type="Gene3D" id="3.10.180.10">
    <property type="entry name" value="2,3-Dihydroxybiphenyl 1,2-Dioxygenase, domain 1"/>
    <property type="match status" value="2"/>
</dbReference>
<dbReference type="AlphaFoldDB" id="A0A5D4RMG6"/>
<evidence type="ECO:0000259" key="1">
    <source>
        <dbReference type="PROSITE" id="PS51819"/>
    </source>
</evidence>
<dbReference type="InterPro" id="IPR004360">
    <property type="entry name" value="Glyas_Fos-R_dOase_dom"/>
</dbReference>
<dbReference type="RefSeq" id="WP_148972978.1">
    <property type="nucleotide sequence ID" value="NZ_VTER01000001.1"/>
</dbReference>